<reference evidence="1" key="1">
    <citation type="submission" date="2023-03" db="EMBL/GenBank/DDBJ databases">
        <title>Massive genome expansion in bonnet fungi (Mycena s.s.) driven by repeated elements and novel gene families across ecological guilds.</title>
        <authorList>
            <consortium name="Lawrence Berkeley National Laboratory"/>
            <person name="Harder C.B."/>
            <person name="Miyauchi S."/>
            <person name="Viragh M."/>
            <person name="Kuo A."/>
            <person name="Thoen E."/>
            <person name="Andreopoulos B."/>
            <person name="Lu D."/>
            <person name="Skrede I."/>
            <person name="Drula E."/>
            <person name="Henrissat B."/>
            <person name="Morin E."/>
            <person name="Kohler A."/>
            <person name="Barry K."/>
            <person name="LaButti K."/>
            <person name="Morin E."/>
            <person name="Salamov A."/>
            <person name="Lipzen A."/>
            <person name="Mereny Z."/>
            <person name="Hegedus B."/>
            <person name="Baldrian P."/>
            <person name="Stursova M."/>
            <person name="Weitz H."/>
            <person name="Taylor A."/>
            <person name="Grigoriev I.V."/>
            <person name="Nagy L.G."/>
            <person name="Martin F."/>
            <person name="Kauserud H."/>
        </authorList>
    </citation>
    <scope>NUCLEOTIDE SEQUENCE</scope>
    <source>
        <strain evidence="1">CBHHK182m</strain>
    </source>
</reference>
<dbReference type="AlphaFoldDB" id="A0AAD7MVY8"/>
<proteinExistence type="predicted"/>
<protein>
    <submittedName>
        <fullName evidence="1">Uncharacterized protein</fullName>
    </submittedName>
</protein>
<dbReference type="Proteomes" id="UP001215598">
    <property type="component" value="Unassembled WGS sequence"/>
</dbReference>
<keyword evidence="2" id="KW-1185">Reference proteome</keyword>
<name>A0AAD7MVY8_9AGAR</name>
<organism evidence="1 2">
    <name type="scientific">Mycena metata</name>
    <dbReference type="NCBI Taxonomy" id="1033252"/>
    <lineage>
        <taxon>Eukaryota</taxon>
        <taxon>Fungi</taxon>
        <taxon>Dikarya</taxon>
        <taxon>Basidiomycota</taxon>
        <taxon>Agaricomycotina</taxon>
        <taxon>Agaricomycetes</taxon>
        <taxon>Agaricomycetidae</taxon>
        <taxon>Agaricales</taxon>
        <taxon>Marasmiineae</taxon>
        <taxon>Mycenaceae</taxon>
        <taxon>Mycena</taxon>
    </lineage>
</organism>
<gene>
    <name evidence="1" type="ORF">B0H16DRAFT_1577857</name>
</gene>
<sequence>MCNWSPPLGRRRGLWMAIPCMCLRPHLWGGPLACLINGAQAKSGGKTVVARARSAEDTHGKGRILRRLRIPIPLVHDTT</sequence>
<accession>A0AAD7MVY8</accession>
<dbReference type="EMBL" id="JARKIB010000132">
    <property type="protein sequence ID" value="KAJ7734446.1"/>
    <property type="molecule type" value="Genomic_DNA"/>
</dbReference>
<comment type="caution">
    <text evidence="1">The sequence shown here is derived from an EMBL/GenBank/DDBJ whole genome shotgun (WGS) entry which is preliminary data.</text>
</comment>
<evidence type="ECO:0000313" key="1">
    <source>
        <dbReference type="EMBL" id="KAJ7734446.1"/>
    </source>
</evidence>
<evidence type="ECO:0000313" key="2">
    <source>
        <dbReference type="Proteomes" id="UP001215598"/>
    </source>
</evidence>